<sequence>MLGITGNRNQIAIYDRYPSLIPLTRYMNFFLLTWLALQWWRLGLPWLSRSPRSTQMSIGYREAFHLVIGLIDKAGNFVSDDIWYSGVQFVTSNKDLQQQKLESISTSPLYMKQWSSNEVQTLGLVKIKFKDLIKLYTKLLTRGARGNQDTRFHYYAKLNDKYFKTLFN</sequence>
<dbReference type="Proteomes" id="UP000316621">
    <property type="component" value="Chromosome 2"/>
</dbReference>
<proteinExistence type="predicted"/>
<evidence type="ECO:0000313" key="1">
    <source>
        <dbReference type="EMBL" id="RZC52214.1"/>
    </source>
</evidence>
<dbReference type="EMBL" id="CM010716">
    <property type="protein sequence ID" value="RZC52214.1"/>
    <property type="molecule type" value="Genomic_DNA"/>
</dbReference>
<reference evidence="1 2" key="1">
    <citation type="journal article" date="2018" name="Science">
        <title>The opium poppy genome and morphinan production.</title>
        <authorList>
            <person name="Guo L."/>
            <person name="Winzer T."/>
            <person name="Yang X."/>
            <person name="Li Y."/>
            <person name="Ning Z."/>
            <person name="He Z."/>
            <person name="Teodor R."/>
            <person name="Lu Y."/>
            <person name="Bowser T.A."/>
            <person name="Graham I.A."/>
            <person name="Ye K."/>
        </authorList>
    </citation>
    <scope>NUCLEOTIDE SEQUENCE [LARGE SCALE GENOMIC DNA]</scope>
    <source>
        <strain evidence="2">cv. HN1</strain>
        <tissue evidence="1">Leaves</tissue>
    </source>
</reference>
<dbReference type="AlphaFoldDB" id="A0A4Y7ITL0"/>
<dbReference type="STRING" id="3469.A0A4Y7ITL0"/>
<dbReference type="Gramene" id="RZC52214">
    <property type="protein sequence ID" value="RZC52214"/>
    <property type="gene ID" value="C5167_020641"/>
</dbReference>
<protein>
    <submittedName>
        <fullName evidence="1">Uncharacterized protein</fullName>
    </submittedName>
</protein>
<accession>A0A4Y7ITL0</accession>
<organism evidence="1 2">
    <name type="scientific">Papaver somniferum</name>
    <name type="common">Opium poppy</name>
    <dbReference type="NCBI Taxonomy" id="3469"/>
    <lineage>
        <taxon>Eukaryota</taxon>
        <taxon>Viridiplantae</taxon>
        <taxon>Streptophyta</taxon>
        <taxon>Embryophyta</taxon>
        <taxon>Tracheophyta</taxon>
        <taxon>Spermatophyta</taxon>
        <taxon>Magnoliopsida</taxon>
        <taxon>Ranunculales</taxon>
        <taxon>Papaveraceae</taxon>
        <taxon>Papaveroideae</taxon>
        <taxon>Papaver</taxon>
    </lineage>
</organism>
<name>A0A4Y7ITL0_PAPSO</name>
<keyword evidence="2" id="KW-1185">Reference proteome</keyword>
<gene>
    <name evidence="1" type="ORF">C5167_020641</name>
</gene>
<evidence type="ECO:0000313" key="2">
    <source>
        <dbReference type="Proteomes" id="UP000316621"/>
    </source>
</evidence>
<feature type="non-terminal residue" evidence="1">
    <location>
        <position position="168"/>
    </location>
</feature>